<sequence>MELLARAKGQTCFRSASRFYSSHSLYHIRSKNSLLVTIMAQAKQPIQLPPLPQPIGQFSATIARGTETIVLKEKVLSLSGDSFDIKTISGQPLFKVQGRHATISGRKSVYDMAGNHLFDLCKEHFHLHATYVAETPDKHKFLEIKSSIKLFGSKATATFTAPDGQTHVFAMRGDWLDSQAEIVLGADKQGPVVGLIDRKFFNKREFFGGQQTYAVTIAPGMDMALAVALCIALDEKNNEK</sequence>
<organism evidence="2 3">
    <name type="scientific">Beauveria bassiana</name>
    <name type="common">White muscardine disease fungus</name>
    <name type="synonym">Tritirachium shiotae</name>
    <dbReference type="NCBI Taxonomy" id="176275"/>
    <lineage>
        <taxon>Eukaryota</taxon>
        <taxon>Fungi</taxon>
        <taxon>Dikarya</taxon>
        <taxon>Ascomycota</taxon>
        <taxon>Pezizomycotina</taxon>
        <taxon>Sordariomycetes</taxon>
        <taxon>Hypocreomycetidae</taxon>
        <taxon>Hypocreales</taxon>
        <taxon>Cordycipitaceae</taxon>
        <taxon>Beauveria</taxon>
    </lineage>
</organism>
<dbReference type="Gene3D" id="2.40.160.200">
    <property type="entry name" value="LURP1-related"/>
    <property type="match status" value="1"/>
</dbReference>
<dbReference type="SUPFAM" id="SSF54518">
    <property type="entry name" value="Tubby C-terminal domain-like"/>
    <property type="match status" value="1"/>
</dbReference>
<comment type="similarity">
    <text evidence="1">Belongs to the LOR family.</text>
</comment>
<evidence type="ECO:0000313" key="2">
    <source>
        <dbReference type="EMBL" id="PQK16604.1"/>
    </source>
</evidence>
<dbReference type="PANTHER" id="PTHR31087">
    <property type="match status" value="1"/>
</dbReference>
<dbReference type="PANTHER" id="PTHR31087:SF161">
    <property type="entry name" value="TUBBY C 2 FAMILY PROTEIN"/>
    <property type="match status" value="1"/>
</dbReference>
<dbReference type="Pfam" id="PF04525">
    <property type="entry name" value="LOR"/>
    <property type="match status" value="1"/>
</dbReference>
<dbReference type="OrthoDB" id="97518at2759"/>
<proteinExistence type="inferred from homology"/>
<dbReference type="Proteomes" id="UP000237441">
    <property type="component" value="Unassembled WGS sequence"/>
</dbReference>
<dbReference type="AlphaFoldDB" id="A0A2S7YKU1"/>
<dbReference type="InterPro" id="IPR007612">
    <property type="entry name" value="LOR"/>
</dbReference>
<evidence type="ECO:0000313" key="3">
    <source>
        <dbReference type="Proteomes" id="UP000237441"/>
    </source>
</evidence>
<name>A0A2S7YKU1_BEABA</name>
<gene>
    <name evidence="2" type="ORF">BB8028_0006g09230</name>
</gene>
<protein>
    <recommendedName>
        <fullName evidence="4">DUF567 domain protein</fullName>
    </recommendedName>
</protein>
<comment type="caution">
    <text evidence="2">The sequence shown here is derived from an EMBL/GenBank/DDBJ whole genome shotgun (WGS) entry which is preliminary data.</text>
</comment>
<reference evidence="2 3" key="1">
    <citation type="submission" date="2016-07" db="EMBL/GenBank/DDBJ databases">
        <title>Comparative genomics of the entomopathogenic fungus Beauveria bassiana.</title>
        <authorList>
            <person name="Valero Jimenez C.A."/>
            <person name="Zwaan B.J."/>
            <person name="Van Kan J.A."/>
            <person name="Takken W."/>
            <person name="Debets A.J."/>
            <person name="Schoustra S.E."/>
            <person name="Koenraadt C.J."/>
        </authorList>
    </citation>
    <scope>NUCLEOTIDE SEQUENCE [LARGE SCALE GENOMIC DNA]</scope>
    <source>
        <strain evidence="2 3">ARSEF 8028</strain>
    </source>
</reference>
<dbReference type="InterPro" id="IPR025659">
    <property type="entry name" value="Tubby-like_C"/>
</dbReference>
<evidence type="ECO:0000256" key="1">
    <source>
        <dbReference type="ARBA" id="ARBA00005437"/>
    </source>
</evidence>
<accession>A0A2S7YKU1</accession>
<dbReference type="EMBL" id="JRHA01000006">
    <property type="protein sequence ID" value="PQK16604.1"/>
    <property type="molecule type" value="Genomic_DNA"/>
</dbReference>
<dbReference type="InterPro" id="IPR038595">
    <property type="entry name" value="LOR_sf"/>
</dbReference>
<evidence type="ECO:0008006" key="4">
    <source>
        <dbReference type="Google" id="ProtNLM"/>
    </source>
</evidence>